<evidence type="ECO:0000256" key="2">
    <source>
        <dbReference type="SAM" id="Phobius"/>
    </source>
</evidence>
<feature type="compositionally biased region" description="Low complexity" evidence="1">
    <location>
        <begin position="31"/>
        <end position="44"/>
    </location>
</feature>
<dbReference type="Proteomes" id="UP000595895">
    <property type="component" value="Chromosome"/>
</dbReference>
<feature type="transmembrane region" description="Helical" evidence="2">
    <location>
        <begin position="182"/>
        <end position="200"/>
    </location>
</feature>
<organism evidence="3 4">
    <name type="scientific">Actinomyces weissii</name>
    <dbReference type="NCBI Taxonomy" id="675090"/>
    <lineage>
        <taxon>Bacteria</taxon>
        <taxon>Bacillati</taxon>
        <taxon>Actinomycetota</taxon>
        <taxon>Actinomycetes</taxon>
        <taxon>Actinomycetales</taxon>
        <taxon>Actinomycetaceae</taxon>
        <taxon>Actinomyces</taxon>
    </lineage>
</organism>
<feature type="transmembrane region" description="Helical" evidence="2">
    <location>
        <begin position="119"/>
        <end position="137"/>
    </location>
</feature>
<feature type="region of interest" description="Disordered" evidence="1">
    <location>
        <begin position="1"/>
        <end position="57"/>
    </location>
</feature>
<accession>A0A7T7S2B8</accession>
<reference evidence="3 4" key="1">
    <citation type="submission" date="2020-12" db="EMBL/GenBank/DDBJ databases">
        <authorList>
            <person name="Zhou J."/>
        </authorList>
    </citation>
    <scope>NUCLEOTIDE SEQUENCE [LARGE SCALE GENOMIC DNA]</scope>
    <source>
        <strain evidence="3 4">CCUG 61299</strain>
    </source>
</reference>
<keyword evidence="4" id="KW-1185">Reference proteome</keyword>
<dbReference type="AlphaFoldDB" id="A0A7T7S2B8"/>
<name>A0A7T7S2B8_9ACTO</name>
<keyword evidence="2" id="KW-0812">Transmembrane</keyword>
<sequence length="684" mass="72756">MSPDPAPDDDATCSDDAVAPKDQQPSEPPAEDAASAVAADSPAKASDHTDAVASTTETEAKAKVAKAHRDYFDNPEPTRASSILAAFEWGAGLTLVVSVCAILWWQITLTEPPSPPVPPHFLLYPLGIFFVWLTDLAGSQHKLVLTLQLLLIGGIGAALMLPLCIWHVLYVITLDTCDWKPTLVMTAGLSLITIAAADLLRRWLVCHPGKKPRPTVSKPWRYAVAAVPALLVLGMHAAPLYWPRFEVSQTVAAPAQLPALASSAQGEVAWTFTADKVLGVVAGAAGPVLLQKDGVYGVNPEDGSITWRYRRAPASILSLGNAATGYSTALTSPDLRYMAVRFQSFHYRGIPDTTWLVVIDTTTGKVTVNRRSDPWGSLQITDSVIADGAQVLRLEDGRPLWRLPDSAREVFEVRYENWEVYYRGFVGTGGHSVLLATNGNGLDSLDVLAQEDGTKLGTLTGLVTDPLTRFPLVQGGWAAQWDDPQAAQAALSDGGDPDRLVEGAPAHAVNVDALAQGGASPVPLGTVSGVNTMMSTASGDLCLMGKRPAHMDIDGSKTPKEGQITPVATVLSTASGQAHPAIQDAGVGASTLQIDAGKDSQASEGQLRLLAGDGVTEATGTVTRQTALYLFSRELRPYFYENPDLTLVSTPGAIVVTNEAGHTWPVKRDKSTTVTRLYGIRSQR</sequence>
<dbReference type="RefSeq" id="WP_200276033.1">
    <property type="nucleotide sequence ID" value="NZ_CP066802.1"/>
</dbReference>
<dbReference type="InterPro" id="IPR011047">
    <property type="entry name" value="Quinoprotein_ADH-like_sf"/>
</dbReference>
<evidence type="ECO:0000313" key="4">
    <source>
        <dbReference type="Proteomes" id="UP000595895"/>
    </source>
</evidence>
<evidence type="ECO:0000256" key="1">
    <source>
        <dbReference type="SAM" id="MobiDB-lite"/>
    </source>
</evidence>
<dbReference type="SUPFAM" id="SSF50998">
    <property type="entry name" value="Quinoprotein alcohol dehydrogenase-like"/>
    <property type="match status" value="1"/>
</dbReference>
<dbReference type="KEGG" id="awe:JG540_00530"/>
<feature type="transmembrane region" description="Helical" evidence="2">
    <location>
        <begin position="149"/>
        <end position="170"/>
    </location>
</feature>
<feature type="transmembrane region" description="Helical" evidence="2">
    <location>
        <begin position="86"/>
        <end position="107"/>
    </location>
</feature>
<protein>
    <submittedName>
        <fullName evidence="3">Uncharacterized protein</fullName>
    </submittedName>
</protein>
<dbReference type="EMBL" id="CP066802">
    <property type="protein sequence ID" value="QQM67437.1"/>
    <property type="molecule type" value="Genomic_DNA"/>
</dbReference>
<keyword evidence="2" id="KW-0472">Membrane</keyword>
<evidence type="ECO:0000313" key="3">
    <source>
        <dbReference type="EMBL" id="QQM67437.1"/>
    </source>
</evidence>
<keyword evidence="2" id="KW-1133">Transmembrane helix</keyword>
<proteinExistence type="predicted"/>
<feature type="compositionally biased region" description="Acidic residues" evidence="1">
    <location>
        <begin position="1"/>
        <end position="13"/>
    </location>
</feature>
<feature type="transmembrane region" description="Helical" evidence="2">
    <location>
        <begin position="220"/>
        <end position="242"/>
    </location>
</feature>
<gene>
    <name evidence="3" type="ORF">JG540_00530</name>
</gene>